<gene>
    <name evidence="2" type="ORF">CC86DRAFT_374126</name>
</gene>
<dbReference type="AlphaFoldDB" id="A0A6A6ZI99"/>
<dbReference type="Proteomes" id="UP000799424">
    <property type="component" value="Unassembled WGS sequence"/>
</dbReference>
<feature type="compositionally biased region" description="Polar residues" evidence="1">
    <location>
        <begin position="34"/>
        <end position="53"/>
    </location>
</feature>
<feature type="region of interest" description="Disordered" evidence="1">
    <location>
        <begin position="83"/>
        <end position="115"/>
    </location>
</feature>
<accession>A0A6A6ZI99</accession>
<name>A0A6A6ZI99_9PLEO</name>
<organism evidence="2 3">
    <name type="scientific">Ophiobolus disseminans</name>
    <dbReference type="NCBI Taxonomy" id="1469910"/>
    <lineage>
        <taxon>Eukaryota</taxon>
        <taxon>Fungi</taxon>
        <taxon>Dikarya</taxon>
        <taxon>Ascomycota</taxon>
        <taxon>Pezizomycotina</taxon>
        <taxon>Dothideomycetes</taxon>
        <taxon>Pleosporomycetidae</taxon>
        <taxon>Pleosporales</taxon>
        <taxon>Pleosporineae</taxon>
        <taxon>Phaeosphaeriaceae</taxon>
        <taxon>Ophiobolus</taxon>
    </lineage>
</organism>
<dbReference type="EMBL" id="MU006239">
    <property type="protein sequence ID" value="KAF2820801.1"/>
    <property type="molecule type" value="Genomic_DNA"/>
</dbReference>
<feature type="region of interest" description="Disordered" evidence="1">
    <location>
        <begin position="1"/>
        <end position="20"/>
    </location>
</feature>
<proteinExistence type="predicted"/>
<evidence type="ECO:0000313" key="3">
    <source>
        <dbReference type="Proteomes" id="UP000799424"/>
    </source>
</evidence>
<feature type="region of interest" description="Disordered" evidence="1">
    <location>
        <begin position="25"/>
        <end position="57"/>
    </location>
</feature>
<evidence type="ECO:0000256" key="1">
    <source>
        <dbReference type="SAM" id="MobiDB-lite"/>
    </source>
</evidence>
<evidence type="ECO:0000313" key="2">
    <source>
        <dbReference type="EMBL" id="KAF2820801.1"/>
    </source>
</evidence>
<keyword evidence="3" id="KW-1185">Reference proteome</keyword>
<reference evidence="2" key="1">
    <citation type="journal article" date="2020" name="Stud. Mycol.">
        <title>101 Dothideomycetes genomes: a test case for predicting lifestyles and emergence of pathogens.</title>
        <authorList>
            <person name="Haridas S."/>
            <person name="Albert R."/>
            <person name="Binder M."/>
            <person name="Bloem J."/>
            <person name="Labutti K."/>
            <person name="Salamov A."/>
            <person name="Andreopoulos B."/>
            <person name="Baker S."/>
            <person name="Barry K."/>
            <person name="Bills G."/>
            <person name="Bluhm B."/>
            <person name="Cannon C."/>
            <person name="Castanera R."/>
            <person name="Culley D."/>
            <person name="Daum C."/>
            <person name="Ezra D."/>
            <person name="Gonzalez J."/>
            <person name="Henrissat B."/>
            <person name="Kuo A."/>
            <person name="Liang C."/>
            <person name="Lipzen A."/>
            <person name="Lutzoni F."/>
            <person name="Magnuson J."/>
            <person name="Mondo S."/>
            <person name="Nolan M."/>
            <person name="Ohm R."/>
            <person name="Pangilinan J."/>
            <person name="Park H.-J."/>
            <person name="Ramirez L."/>
            <person name="Alfaro M."/>
            <person name="Sun H."/>
            <person name="Tritt A."/>
            <person name="Yoshinaga Y."/>
            <person name="Zwiers L.-H."/>
            <person name="Turgeon B."/>
            <person name="Goodwin S."/>
            <person name="Spatafora J."/>
            <person name="Crous P."/>
            <person name="Grigoriev I."/>
        </authorList>
    </citation>
    <scope>NUCLEOTIDE SEQUENCE</scope>
    <source>
        <strain evidence="2">CBS 113818</strain>
    </source>
</reference>
<sequence>MALVERTRLSSRAATWARASPALGSQGLSLAEKATQQDTPSPQRASPGHTSCESDPLPQTAAACRLLPCRLARFFSALFQASADDSNSDAGSTMGGVAIGARSREKQDLHKKSRL</sequence>
<protein>
    <submittedName>
        <fullName evidence="2">Uncharacterized protein</fullName>
    </submittedName>
</protein>
<feature type="compositionally biased region" description="Basic and acidic residues" evidence="1">
    <location>
        <begin position="102"/>
        <end position="115"/>
    </location>
</feature>